<dbReference type="RefSeq" id="WP_338257037.1">
    <property type="nucleotide sequence ID" value="NZ_BSRI01000002.1"/>
</dbReference>
<dbReference type="SUPFAM" id="SSF46785">
    <property type="entry name" value="Winged helix' DNA-binding domain"/>
    <property type="match status" value="1"/>
</dbReference>
<evidence type="ECO:0000256" key="1">
    <source>
        <dbReference type="SAM" id="Coils"/>
    </source>
</evidence>
<organism evidence="2 3">
    <name type="scientific">Dictyobacter halimunensis</name>
    <dbReference type="NCBI Taxonomy" id="3026934"/>
    <lineage>
        <taxon>Bacteria</taxon>
        <taxon>Bacillati</taxon>
        <taxon>Chloroflexota</taxon>
        <taxon>Ktedonobacteria</taxon>
        <taxon>Ktedonobacterales</taxon>
        <taxon>Dictyobacteraceae</taxon>
        <taxon>Dictyobacter</taxon>
    </lineage>
</organism>
<comment type="caution">
    <text evidence="2">The sequence shown here is derived from an EMBL/GenBank/DDBJ whole genome shotgun (WGS) entry which is preliminary data.</text>
</comment>
<keyword evidence="3" id="KW-1185">Reference proteome</keyword>
<keyword evidence="1" id="KW-0175">Coiled coil</keyword>
<protein>
    <recommendedName>
        <fullName evidence="4">HTH arsR-type domain-containing protein</fullName>
    </recommendedName>
</protein>
<name>A0ABQ6G631_9CHLR</name>
<dbReference type="InterPro" id="IPR036390">
    <property type="entry name" value="WH_DNA-bd_sf"/>
</dbReference>
<dbReference type="EMBL" id="BSRI01000002">
    <property type="protein sequence ID" value="GLV60073.1"/>
    <property type="molecule type" value="Genomic_DNA"/>
</dbReference>
<evidence type="ECO:0008006" key="4">
    <source>
        <dbReference type="Google" id="ProtNLM"/>
    </source>
</evidence>
<evidence type="ECO:0000313" key="3">
    <source>
        <dbReference type="Proteomes" id="UP001344906"/>
    </source>
</evidence>
<dbReference type="Proteomes" id="UP001344906">
    <property type="component" value="Unassembled WGS sequence"/>
</dbReference>
<dbReference type="InterPro" id="IPR036388">
    <property type="entry name" value="WH-like_DNA-bd_sf"/>
</dbReference>
<dbReference type="Pfam" id="PF12840">
    <property type="entry name" value="HTH_20"/>
    <property type="match status" value="1"/>
</dbReference>
<feature type="coiled-coil region" evidence="1">
    <location>
        <begin position="133"/>
        <end position="160"/>
    </location>
</feature>
<reference evidence="2 3" key="1">
    <citation type="submission" date="2023-02" db="EMBL/GenBank/DDBJ databases">
        <title>Dictyobacter halimunensis sp. nov., a new member of the class Ktedonobacteria from forest soil in a geothermal area.</title>
        <authorList>
            <person name="Rachmania M.K."/>
            <person name="Ningsih F."/>
            <person name="Sakai Y."/>
            <person name="Yabe S."/>
            <person name="Yokota A."/>
            <person name="Sjamsuridzal W."/>
        </authorList>
    </citation>
    <scope>NUCLEOTIDE SEQUENCE [LARGE SCALE GENOMIC DNA]</scope>
    <source>
        <strain evidence="2 3">S3.2.2.5</strain>
    </source>
</reference>
<dbReference type="InterPro" id="IPR011991">
    <property type="entry name" value="ArsR-like_HTH"/>
</dbReference>
<dbReference type="CDD" id="cd00090">
    <property type="entry name" value="HTH_ARSR"/>
    <property type="match status" value="1"/>
</dbReference>
<gene>
    <name evidence="2" type="ORF">KDH_68960</name>
</gene>
<evidence type="ECO:0000313" key="2">
    <source>
        <dbReference type="EMBL" id="GLV60073.1"/>
    </source>
</evidence>
<proteinExistence type="predicted"/>
<dbReference type="Gene3D" id="1.10.10.10">
    <property type="entry name" value="Winged helix-like DNA-binding domain superfamily/Winged helix DNA-binding domain"/>
    <property type="match status" value="1"/>
</dbReference>
<sequence>MRDELILETPEQVRALAHPMRQRIVNLLTDAPYTNKQMATRFEVTPPRLYFHVRELLTAGLIEIVSEQPKGGVIEKYYRAVARVIRLGSQTGAAANAEGLTAKTLEVVRQEFMQANRHFDYHLPQLSFAYEPIRVSTERLERIQNHLDALREEIYQAMQDPERASREHFVALAYLLHTLPEPGKETAEGKEE</sequence>
<accession>A0ABQ6G631</accession>